<evidence type="ECO:0000256" key="1">
    <source>
        <dbReference type="ARBA" id="ARBA00022908"/>
    </source>
</evidence>
<evidence type="ECO:0000313" key="5">
    <source>
        <dbReference type="EMBL" id="KKL21262.1"/>
    </source>
</evidence>
<feature type="non-terminal residue" evidence="5">
    <location>
        <position position="43"/>
    </location>
</feature>
<evidence type="ECO:0000256" key="3">
    <source>
        <dbReference type="ARBA" id="ARBA00023172"/>
    </source>
</evidence>
<dbReference type="AlphaFoldDB" id="A0A0F9C4R8"/>
<protein>
    <recommendedName>
        <fullName evidence="4">Resolvase/invertase-type recombinase catalytic domain-containing protein</fullName>
    </recommendedName>
</protein>
<dbReference type="PROSITE" id="PS00397">
    <property type="entry name" value="RECOMBINASES_1"/>
    <property type="match status" value="1"/>
</dbReference>
<comment type="caution">
    <text evidence="5">The sequence shown here is derived from an EMBL/GenBank/DDBJ whole genome shotgun (WGS) entry which is preliminary data.</text>
</comment>
<keyword evidence="3" id="KW-0233">DNA recombination</keyword>
<dbReference type="InterPro" id="IPR036162">
    <property type="entry name" value="Resolvase-like_N_sf"/>
</dbReference>
<name>A0A0F9C4R8_9ZZZZ</name>
<organism evidence="5">
    <name type="scientific">marine sediment metagenome</name>
    <dbReference type="NCBI Taxonomy" id="412755"/>
    <lineage>
        <taxon>unclassified sequences</taxon>
        <taxon>metagenomes</taxon>
        <taxon>ecological metagenomes</taxon>
    </lineage>
</organism>
<sequence length="43" mass="4804">MDVVGYVRVSTGRQAKEGISLDSQEARTRKWADLQGAKRVVIE</sequence>
<accession>A0A0F9C4R8</accession>
<evidence type="ECO:0000259" key="4">
    <source>
        <dbReference type="PROSITE" id="PS51736"/>
    </source>
</evidence>
<proteinExistence type="predicted"/>
<reference evidence="5" key="1">
    <citation type="journal article" date="2015" name="Nature">
        <title>Complex archaea that bridge the gap between prokaryotes and eukaryotes.</title>
        <authorList>
            <person name="Spang A."/>
            <person name="Saw J.H."/>
            <person name="Jorgensen S.L."/>
            <person name="Zaremba-Niedzwiedzka K."/>
            <person name="Martijn J."/>
            <person name="Lind A.E."/>
            <person name="van Eijk R."/>
            <person name="Schleper C."/>
            <person name="Guy L."/>
            <person name="Ettema T.J."/>
        </authorList>
    </citation>
    <scope>NUCLEOTIDE SEQUENCE</scope>
</reference>
<keyword evidence="1" id="KW-0229">DNA integration</keyword>
<dbReference type="PROSITE" id="PS51736">
    <property type="entry name" value="RECOMBINASES_3"/>
    <property type="match status" value="1"/>
</dbReference>
<feature type="domain" description="Resolvase/invertase-type recombinase catalytic" evidence="4">
    <location>
        <begin position="2"/>
        <end position="43"/>
    </location>
</feature>
<evidence type="ECO:0000256" key="2">
    <source>
        <dbReference type="ARBA" id="ARBA00023125"/>
    </source>
</evidence>
<dbReference type="GO" id="GO:0000150">
    <property type="term" value="F:DNA strand exchange activity"/>
    <property type="evidence" value="ECO:0007669"/>
    <property type="project" value="InterPro"/>
</dbReference>
<gene>
    <name evidence="5" type="ORF">LCGC14_2447260</name>
</gene>
<dbReference type="SUPFAM" id="SSF53041">
    <property type="entry name" value="Resolvase-like"/>
    <property type="match status" value="1"/>
</dbReference>
<keyword evidence="2" id="KW-0238">DNA-binding</keyword>
<dbReference type="EMBL" id="LAZR01037801">
    <property type="protein sequence ID" value="KKL21262.1"/>
    <property type="molecule type" value="Genomic_DNA"/>
</dbReference>
<dbReference type="InterPro" id="IPR006118">
    <property type="entry name" value="Recombinase_CS"/>
</dbReference>
<dbReference type="GO" id="GO:0003677">
    <property type="term" value="F:DNA binding"/>
    <property type="evidence" value="ECO:0007669"/>
    <property type="project" value="UniProtKB-KW"/>
</dbReference>
<dbReference type="Gene3D" id="3.40.50.1390">
    <property type="entry name" value="Resolvase, N-terminal catalytic domain"/>
    <property type="match status" value="1"/>
</dbReference>
<dbReference type="InterPro" id="IPR006119">
    <property type="entry name" value="Resolv_N"/>
</dbReference>
<dbReference type="GO" id="GO:0015074">
    <property type="term" value="P:DNA integration"/>
    <property type="evidence" value="ECO:0007669"/>
    <property type="project" value="UniProtKB-KW"/>
</dbReference>